<dbReference type="PANTHER" id="PTHR38107:SF3">
    <property type="entry name" value="LYSOZYME RRRD-RELATED"/>
    <property type="match status" value="1"/>
</dbReference>
<dbReference type="EC" id="3.2.1.17" evidence="7"/>
<keyword evidence="6 7" id="KW-0326">Glycosidase</keyword>
<proteinExistence type="inferred from homology"/>
<dbReference type="SUPFAM" id="SSF53955">
    <property type="entry name" value="Lysozyme-like"/>
    <property type="match status" value="1"/>
</dbReference>
<organism evidence="8 9">
    <name type="scientific">Gluconobacter frateurii NRIC 0228</name>
    <dbReference type="NCBI Taxonomy" id="1307946"/>
    <lineage>
        <taxon>Bacteria</taxon>
        <taxon>Pseudomonadati</taxon>
        <taxon>Pseudomonadota</taxon>
        <taxon>Alphaproteobacteria</taxon>
        <taxon>Acetobacterales</taxon>
        <taxon>Acetobacteraceae</taxon>
        <taxon>Gluconobacter</taxon>
    </lineage>
</organism>
<accession>A0ABQ0QDA9</accession>
<dbReference type="Pfam" id="PF00959">
    <property type="entry name" value="Phage_lysozyme"/>
    <property type="match status" value="1"/>
</dbReference>
<evidence type="ECO:0000256" key="1">
    <source>
        <dbReference type="ARBA" id="ARBA00000632"/>
    </source>
</evidence>
<protein>
    <recommendedName>
        <fullName evidence="7">Lysozyme</fullName>
        <ecNumber evidence="7">3.2.1.17</ecNumber>
    </recommendedName>
</protein>
<keyword evidence="5" id="KW-1035">Host cytoplasm</keyword>
<dbReference type="CDD" id="cd00737">
    <property type="entry name" value="lyz_endolysin_autolysin"/>
    <property type="match status" value="1"/>
</dbReference>
<dbReference type="InterPro" id="IPR023347">
    <property type="entry name" value="Lysozyme_dom_sf"/>
</dbReference>
<reference evidence="8" key="1">
    <citation type="submission" date="2013-04" db="EMBL/GenBank/DDBJ databases">
        <title>The genome sequencing project of 58 acetic acid bacteria.</title>
        <authorList>
            <person name="Okamoto-Kainuma A."/>
            <person name="Ishikawa M."/>
            <person name="Umino S."/>
            <person name="Koizumi Y."/>
            <person name="Shiwa Y."/>
            <person name="Yoshikawa H."/>
            <person name="Matsutani M."/>
            <person name="Matsushita K."/>
        </authorList>
    </citation>
    <scope>NUCLEOTIDE SEQUENCE</scope>
    <source>
        <strain evidence="8">NRIC 0228</strain>
    </source>
</reference>
<name>A0ABQ0QDA9_9PROT</name>
<keyword evidence="4 7" id="KW-0378">Hydrolase</keyword>
<evidence type="ECO:0000256" key="6">
    <source>
        <dbReference type="ARBA" id="ARBA00023295"/>
    </source>
</evidence>
<dbReference type="PANTHER" id="PTHR38107">
    <property type="match status" value="1"/>
</dbReference>
<keyword evidence="2 7" id="KW-0929">Antimicrobial</keyword>
<sequence length="157" mass="17720">MMEISAILEGTNDFLFEVEGCVLKPYKDSGGVWTCGVGFTYYKGKPVTEHYPADLTLDNCHIQLNSNINFILEDIQELIGSDIKLNDNQYVALCSFVYNIGISAFKQSTMLKLINENDLTKASQQFPLWNHVNGAVCDGLTNRRRKEQQLFDGEITL</sequence>
<dbReference type="InterPro" id="IPR051018">
    <property type="entry name" value="Bacteriophage_GH24"/>
</dbReference>
<dbReference type="InterPro" id="IPR034690">
    <property type="entry name" value="Endolysin_T4_type"/>
</dbReference>
<dbReference type="InterPro" id="IPR002196">
    <property type="entry name" value="Glyco_hydro_24"/>
</dbReference>
<evidence type="ECO:0000313" key="9">
    <source>
        <dbReference type="Proteomes" id="UP001061070"/>
    </source>
</evidence>
<gene>
    <name evidence="8" type="ORF">AA0228_2173</name>
</gene>
<comment type="catalytic activity">
    <reaction evidence="1 7">
        <text>Hydrolysis of (1-&gt;4)-beta-linkages between N-acetylmuramic acid and N-acetyl-D-glucosamine residues in a peptidoglycan and between N-acetyl-D-glucosamine residues in chitodextrins.</text>
        <dbReference type="EC" id="3.2.1.17"/>
    </reaction>
</comment>
<dbReference type="Proteomes" id="UP001061070">
    <property type="component" value="Unassembled WGS sequence"/>
</dbReference>
<evidence type="ECO:0000256" key="3">
    <source>
        <dbReference type="ARBA" id="ARBA00022638"/>
    </source>
</evidence>
<keyword evidence="3 7" id="KW-0081">Bacteriolytic enzyme</keyword>
<dbReference type="EMBL" id="BAQW01000010">
    <property type="protein sequence ID" value="GBR14094.1"/>
    <property type="molecule type" value="Genomic_DNA"/>
</dbReference>
<comment type="caution">
    <text evidence="8">The sequence shown here is derived from an EMBL/GenBank/DDBJ whole genome shotgun (WGS) entry which is preliminary data.</text>
</comment>
<evidence type="ECO:0000256" key="4">
    <source>
        <dbReference type="ARBA" id="ARBA00022801"/>
    </source>
</evidence>
<dbReference type="Gene3D" id="1.10.530.40">
    <property type="match status" value="1"/>
</dbReference>
<evidence type="ECO:0000256" key="2">
    <source>
        <dbReference type="ARBA" id="ARBA00022529"/>
    </source>
</evidence>
<evidence type="ECO:0000256" key="7">
    <source>
        <dbReference type="RuleBase" id="RU003788"/>
    </source>
</evidence>
<dbReference type="InterPro" id="IPR023346">
    <property type="entry name" value="Lysozyme-like_dom_sf"/>
</dbReference>
<keyword evidence="9" id="KW-1185">Reference proteome</keyword>
<evidence type="ECO:0000256" key="5">
    <source>
        <dbReference type="ARBA" id="ARBA00023200"/>
    </source>
</evidence>
<dbReference type="InterPro" id="IPR033907">
    <property type="entry name" value="Endolysin_autolysin"/>
</dbReference>
<dbReference type="HAMAP" id="MF_04110">
    <property type="entry name" value="ENDOLYSIN_T4"/>
    <property type="match status" value="1"/>
</dbReference>
<comment type="similarity">
    <text evidence="7">Belongs to the glycosyl hydrolase 24 family.</text>
</comment>
<evidence type="ECO:0000313" key="8">
    <source>
        <dbReference type="EMBL" id="GBR14094.1"/>
    </source>
</evidence>